<evidence type="ECO:0000256" key="1">
    <source>
        <dbReference type="SAM" id="MobiDB-lite"/>
    </source>
</evidence>
<gene>
    <name evidence="2" type="ORF">RC62_1130</name>
</gene>
<dbReference type="AlphaFoldDB" id="A0A0Q0S7C7"/>
<protein>
    <submittedName>
        <fullName evidence="2">Uncharacterized protein</fullName>
    </submittedName>
</protein>
<feature type="compositionally biased region" description="Polar residues" evidence="1">
    <location>
        <begin position="35"/>
        <end position="47"/>
    </location>
</feature>
<evidence type="ECO:0000313" key="3">
    <source>
        <dbReference type="Proteomes" id="UP000050443"/>
    </source>
</evidence>
<comment type="caution">
    <text evidence="2">The sequence shown here is derived from an EMBL/GenBank/DDBJ whole genome shotgun (WGS) entry which is preliminary data.</text>
</comment>
<evidence type="ECO:0000313" key="2">
    <source>
        <dbReference type="EMBL" id="KQB39449.1"/>
    </source>
</evidence>
<sequence>MNTLNNKNNVSSARTSDKKMISKSISSRTNEKNSIEINKTKQNLNTI</sequence>
<dbReference type="PATRIC" id="fig|362413.3.peg.1105"/>
<dbReference type="Proteomes" id="UP000050443">
    <property type="component" value="Unassembled WGS sequence"/>
</dbReference>
<feature type="region of interest" description="Disordered" evidence="1">
    <location>
        <begin position="1"/>
        <end position="47"/>
    </location>
</feature>
<reference evidence="2 3" key="1">
    <citation type="submission" date="2014-09" db="EMBL/GenBank/DDBJ databases">
        <title>Genome sequence of Flavobacterium aquidurense RC62.</title>
        <authorList>
            <person name="Kim J.F."/>
            <person name="Kwak M.-J."/>
        </authorList>
    </citation>
    <scope>NUCLEOTIDE SEQUENCE [LARGE SCALE GENOMIC DNA]</scope>
    <source>
        <strain evidence="2 3">RC62</strain>
    </source>
</reference>
<dbReference type="EMBL" id="JRLF01000012">
    <property type="protein sequence ID" value="KQB39449.1"/>
    <property type="molecule type" value="Genomic_DNA"/>
</dbReference>
<organism evidence="2 3">
    <name type="scientific">Flavobacterium aquidurense</name>
    <dbReference type="NCBI Taxonomy" id="362413"/>
    <lineage>
        <taxon>Bacteria</taxon>
        <taxon>Pseudomonadati</taxon>
        <taxon>Bacteroidota</taxon>
        <taxon>Flavobacteriia</taxon>
        <taxon>Flavobacteriales</taxon>
        <taxon>Flavobacteriaceae</taxon>
        <taxon>Flavobacterium</taxon>
    </lineage>
</organism>
<proteinExistence type="predicted"/>
<name>A0A0Q0S7C7_9FLAO</name>
<feature type="compositionally biased region" description="Polar residues" evidence="1">
    <location>
        <begin position="1"/>
        <end position="14"/>
    </location>
</feature>
<accession>A0A0Q0S7C7</accession>